<reference evidence="7" key="1">
    <citation type="submission" date="2021-01" db="EMBL/GenBank/DDBJ databases">
        <title>Whole genome shotgun sequence of Rhizocola hellebori NBRC 109834.</title>
        <authorList>
            <person name="Komaki H."/>
            <person name="Tamura T."/>
        </authorList>
    </citation>
    <scope>NUCLEOTIDE SEQUENCE</scope>
    <source>
        <strain evidence="7">NBRC 109834</strain>
    </source>
</reference>
<accession>A0A8J3Q656</accession>
<feature type="transmembrane region" description="Helical" evidence="6">
    <location>
        <begin position="7"/>
        <end position="30"/>
    </location>
</feature>
<keyword evidence="8" id="KW-1185">Reference proteome</keyword>
<feature type="transmembrane region" description="Helical" evidence="6">
    <location>
        <begin position="83"/>
        <end position="104"/>
    </location>
</feature>
<dbReference type="PANTHER" id="PTHR31040:SF1">
    <property type="entry name" value="NURIM"/>
    <property type="match status" value="1"/>
</dbReference>
<evidence type="ECO:0000256" key="6">
    <source>
        <dbReference type="SAM" id="Phobius"/>
    </source>
</evidence>
<evidence type="ECO:0000256" key="2">
    <source>
        <dbReference type="ARBA" id="ARBA00010631"/>
    </source>
</evidence>
<sequence length="243" mass="26633">MTKRLAIATYAVLAYAAFLLSVVWAVGFLAGRGAVTSVDGPAAIPAAAALAINGALLLAFAAQHTIMARAGFKQRLARLLPPAAERSTFVLVSSLLLFALFGWWQPVPATIWHVGPPWSAVIWLGYAIGWAIVVWSTFMIDHADFLGLKQAYLNLRRRSHGEPAFTERWLYAWCRHPMMLGLVIAFWAAPTMTVGHLFFAVSSTAYILVGIRFEERALRAQLGPVYEEYAGRVPALLPRPPSS</sequence>
<organism evidence="7 8">
    <name type="scientific">Rhizocola hellebori</name>
    <dbReference type="NCBI Taxonomy" id="1392758"/>
    <lineage>
        <taxon>Bacteria</taxon>
        <taxon>Bacillati</taxon>
        <taxon>Actinomycetota</taxon>
        <taxon>Actinomycetes</taxon>
        <taxon>Micromonosporales</taxon>
        <taxon>Micromonosporaceae</taxon>
        <taxon>Rhizocola</taxon>
    </lineage>
</organism>
<evidence type="ECO:0000313" key="8">
    <source>
        <dbReference type="Proteomes" id="UP000612899"/>
    </source>
</evidence>
<comment type="similarity">
    <text evidence="2">Belongs to the nurim family.</text>
</comment>
<dbReference type="PANTHER" id="PTHR31040">
    <property type="entry name" value="NURIM"/>
    <property type="match status" value="1"/>
</dbReference>
<dbReference type="Proteomes" id="UP000612899">
    <property type="component" value="Unassembled WGS sequence"/>
</dbReference>
<feature type="transmembrane region" description="Helical" evidence="6">
    <location>
        <begin position="124"/>
        <end position="148"/>
    </location>
</feature>
<dbReference type="Gene3D" id="1.20.120.1630">
    <property type="match status" value="1"/>
</dbReference>
<dbReference type="AlphaFoldDB" id="A0A8J3Q656"/>
<evidence type="ECO:0000256" key="3">
    <source>
        <dbReference type="ARBA" id="ARBA00022692"/>
    </source>
</evidence>
<name>A0A8J3Q656_9ACTN</name>
<keyword evidence="5 6" id="KW-0472">Membrane</keyword>
<comment type="caution">
    <text evidence="7">The sequence shown here is derived from an EMBL/GenBank/DDBJ whole genome shotgun (WGS) entry which is preliminary data.</text>
</comment>
<evidence type="ECO:0000256" key="5">
    <source>
        <dbReference type="ARBA" id="ARBA00023136"/>
    </source>
</evidence>
<proteinExistence type="inferred from homology"/>
<keyword evidence="4 6" id="KW-1133">Transmembrane helix</keyword>
<feature type="transmembrane region" description="Helical" evidence="6">
    <location>
        <begin position="42"/>
        <end position="62"/>
    </location>
</feature>
<dbReference type="EMBL" id="BONY01000010">
    <property type="protein sequence ID" value="GIH03983.1"/>
    <property type="molecule type" value="Genomic_DNA"/>
</dbReference>
<evidence type="ECO:0000313" key="7">
    <source>
        <dbReference type="EMBL" id="GIH03983.1"/>
    </source>
</evidence>
<gene>
    <name evidence="7" type="ORF">Rhe02_20500</name>
</gene>
<evidence type="ECO:0000256" key="4">
    <source>
        <dbReference type="ARBA" id="ARBA00022989"/>
    </source>
</evidence>
<dbReference type="InterPro" id="IPR033580">
    <property type="entry name" value="Nurim-like"/>
</dbReference>
<dbReference type="GO" id="GO:0016020">
    <property type="term" value="C:membrane"/>
    <property type="evidence" value="ECO:0007669"/>
    <property type="project" value="UniProtKB-SubCell"/>
</dbReference>
<dbReference type="RefSeq" id="WP_203907881.1">
    <property type="nucleotide sequence ID" value="NZ_BONY01000010.1"/>
</dbReference>
<keyword evidence="3 6" id="KW-0812">Transmembrane</keyword>
<protein>
    <submittedName>
        <fullName evidence="7">Membrane protein</fullName>
    </submittedName>
</protein>
<evidence type="ECO:0000256" key="1">
    <source>
        <dbReference type="ARBA" id="ARBA00004141"/>
    </source>
</evidence>
<comment type="subcellular location">
    <subcellularLocation>
        <location evidence="1">Membrane</location>
        <topology evidence="1">Multi-pass membrane protein</topology>
    </subcellularLocation>
</comment>